<dbReference type="InterPro" id="IPR013154">
    <property type="entry name" value="ADH-like_N"/>
</dbReference>
<accession>A0ABV3SHC2</accession>
<comment type="caution">
    <text evidence="3">The sequence shown here is derived from an EMBL/GenBank/DDBJ whole genome shotgun (WGS) entry which is preliminary data.</text>
</comment>
<protein>
    <submittedName>
        <fullName evidence="3">Zinc-binding dehydrogenase</fullName>
    </submittedName>
</protein>
<evidence type="ECO:0000256" key="1">
    <source>
        <dbReference type="ARBA" id="ARBA00022857"/>
    </source>
</evidence>
<dbReference type="EMBL" id="JBDPGJ010000002">
    <property type="protein sequence ID" value="MEX0405936.1"/>
    <property type="molecule type" value="Genomic_DNA"/>
</dbReference>
<dbReference type="Gene3D" id="3.90.180.10">
    <property type="entry name" value="Medium-chain alcohol dehydrogenases, catalytic domain"/>
    <property type="match status" value="1"/>
</dbReference>
<gene>
    <name evidence="3" type="ORF">ABGN05_09710</name>
</gene>
<dbReference type="InterPro" id="IPR036291">
    <property type="entry name" value="NAD(P)-bd_dom_sf"/>
</dbReference>
<keyword evidence="1" id="KW-0521">NADP</keyword>
<dbReference type="Pfam" id="PF08240">
    <property type="entry name" value="ADH_N"/>
    <property type="match status" value="1"/>
</dbReference>
<reference evidence="3 4" key="1">
    <citation type="submission" date="2024-05" db="EMBL/GenBank/DDBJ databases">
        <authorList>
            <person name="Jiang F."/>
        </authorList>
    </citation>
    <scope>NUCLEOTIDE SEQUENCE [LARGE SCALE GENOMIC DNA]</scope>
    <source>
        <strain evidence="3 4">LZ166</strain>
    </source>
</reference>
<dbReference type="SUPFAM" id="SSF50129">
    <property type="entry name" value="GroES-like"/>
    <property type="match status" value="1"/>
</dbReference>
<keyword evidence="4" id="KW-1185">Reference proteome</keyword>
<sequence>MSLAERTTMRAMRLHPDGQGASLRLEDDIPVPRPSPGEVLIKVRACGLNQVDLLTRQGEMPKDVPLPHISGTEVAGEIAVLGEGVTGWAVGASVVVDPILSCGHCHACITGNTNMCRTSRVFGVQTQGGYAQFAAVPARQLHAIPEGLGFAEIAAIAVTGPTAWHMLRRRADIRVGEDVLIIAGGSGIGVLGIQIAKLAGARVIATAGSEAKMRAALELGADEAVNHSQEGWAREVRAMTGGKGVDLVFEHVGEATWEGSLQALARGGRLVTCGGHSGFDVKINLWHLFVKEQTLIGSFAGSRQDFLDVMRLAERSQLKQVVQEIVSFEDLPRAQEMLRERRVFGKLVLDPWAG</sequence>
<feature type="domain" description="Enoyl reductase (ER)" evidence="2">
    <location>
        <begin position="20"/>
        <end position="349"/>
    </location>
</feature>
<organism evidence="3 4">
    <name type="scientific">Aquibium pacificus</name>
    <dbReference type="NCBI Taxonomy" id="3153579"/>
    <lineage>
        <taxon>Bacteria</taxon>
        <taxon>Pseudomonadati</taxon>
        <taxon>Pseudomonadota</taxon>
        <taxon>Alphaproteobacteria</taxon>
        <taxon>Hyphomicrobiales</taxon>
        <taxon>Phyllobacteriaceae</taxon>
        <taxon>Aquibium</taxon>
    </lineage>
</organism>
<evidence type="ECO:0000313" key="3">
    <source>
        <dbReference type="EMBL" id="MEX0405936.1"/>
    </source>
</evidence>
<dbReference type="InterPro" id="IPR013149">
    <property type="entry name" value="ADH-like_C"/>
</dbReference>
<dbReference type="Pfam" id="PF00107">
    <property type="entry name" value="ADH_zinc_N"/>
    <property type="match status" value="1"/>
</dbReference>
<dbReference type="Proteomes" id="UP001556692">
    <property type="component" value="Unassembled WGS sequence"/>
</dbReference>
<dbReference type="PANTHER" id="PTHR44154:SF1">
    <property type="entry name" value="QUINONE OXIDOREDUCTASE"/>
    <property type="match status" value="1"/>
</dbReference>
<name>A0ABV3SHC2_9HYPH</name>
<dbReference type="RefSeq" id="WP_367953809.1">
    <property type="nucleotide sequence ID" value="NZ_JBDPGJ010000002.1"/>
</dbReference>
<dbReference type="SMART" id="SM00829">
    <property type="entry name" value="PKS_ER"/>
    <property type="match status" value="1"/>
</dbReference>
<dbReference type="SUPFAM" id="SSF51735">
    <property type="entry name" value="NAD(P)-binding Rossmann-fold domains"/>
    <property type="match status" value="1"/>
</dbReference>
<dbReference type="InterPro" id="IPR051603">
    <property type="entry name" value="Zinc-ADH_QOR/CCCR"/>
</dbReference>
<evidence type="ECO:0000313" key="4">
    <source>
        <dbReference type="Proteomes" id="UP001556692"/>
    </source>
</evidence>
<proteinExistence type="predicted"/>
<dbReference type="PANTHER" id="PTHR44154">
    <property type="entry name" value="QUINONE OXIDOREDUCTASE"/>
    <property type="match status" value="1"/>
</dbReference>
<evidence type="ECO:0000259" key="2">
    <source>
        <dbReference type="SMART" id="SM00829"/>
    </source>
</evidence>
<dbReference type="InterPro" id="IPR011032">
    <property type="entry name" value="GroES-like_sf"/>
</dbReference>
<dbReference type="InterPro" id="IPR020843">
    <property type="entry name" value="ER"/>
</dbReference>